<protein>
    <submittedName>
        <fullName evidence="6">GTR11 protein</fullName>
    </submittedName>
</protein>
<evidence type="ECO:0000256" key="1">
    <source>
        <dbReference type="ARBA" id="ARBA00004141"/>
    </source>
</evidence>
<dbReference type="Gene3D" id="1.20.1250.20">
    <property type="entry name" value="MFS general substrate transporter like domains"/>
    <property type="match status" value="1"/>
</dbReference>
<dbReference type="EMBL" id="VYXE01014661">
    <property type="protein sequence ID" value="NWT30021.1"/>
    <property type="molecule type" value="Genomic_DNA"/>
</dbReference>
<proteinExistence type="predicted"/>
<sequence length="54" mass="5724">CCRKKSLLLNDVVLVTAAGLTAASRRARAFEMILAGRFLEGIAAGRTLGWCSQG</sequence>
<accession>A0A7K5MH22</accession>
<dbReference type="InterPro" id="IPR036259">
    <property type="entry name" value="MFS_trans_sf"/>
</dbReference>
<keyword evidence="4" id="KW-0472">Membrane</keyword>
<feature type="chain" id="PRO_5029808167" evidence="5">
    <location>
        <begin position="30"/>
        <end position="54"/>
    </location>
</feature>
<keyword evidence="7" id="KW-1185">Reference proteome</keyword>
<gene>
    <name evidence="6" type="primary">Slc2a11_3</name>
    <name evidence="6" type="ORF">CARCAR_R15812</name>
</gene>
<comment type="subcellular location">
    <subcellularLocation>
        <location evidence="1">Membrane</location>
        <topology evidence="1">Multi-pass membrane protein</topology>
    </subcellularLocation>
</comment>
<evidence type="ECO:0000256" key="5">
    <source>
        <dbReference type="SAM" id="SignalP"/>
    </source>
</evidence>
<organism evidence="6 7">
    <name type="scientific">Cardinalis cardinalis</name>
    <name type="common">Northern cardinal</name>
    <dbReference type="NCBI Taxonomy" id="98964"/>
    <lineage>
        <taxon>Eukaryota</taxon>
        <taxon>Metazoa</taxon>
        <taxon>Chordata</taxon>
        <taxon>Craniata</taxon>
        <taxon>Vertebrata</taxon>
        <taxon>Euteleostomi</taxon>
        <taxon>Archelosauria</taxon>
        <taxon>Archosauria</taxon>
        <taxon>Dinosauria</taxon>
        <taxon>Saurischia</taxon>
        <taxon>Theropoda</taxon>
        <taxon>Coelurosauria</taxon>
        <taxon>Aves</taxon>
        <taxon>Neognathae</taxon>
        <taxon>Neoaves</taxon>
        <taxon>Telluraves</taxon>
        <taxon>Australaves</taxon>
        <taxon>Passeriformes</taxon>
        <taxon>Cardinalidae</taxon>
        <taxon>Cardinalis</taxon>
    </lineage>
</organism>
<evidence type="ECO:0000256" key="4">
    <source>
        <dbReference type="ARBA" id="ARBA00023136"/>
    </source>
</evidence>
<feature type="non-terminal residue" evidence="6">
    <location>
        <position position="1"/>
    </location>
</feature>
<evidence type="ECO:0000256" key="2">
    <source>
        <dbReference type="ARBA" id="ARBA00022692"/>
    </source>
</evidence>
<dbReference type="Proteomes" id="UP000583740">
    <property type="component" value="Unassembled WGS sequence"/>
</dbReference>
<keyword evidence="5" id="KW-0732">Signal</keyword>
<comment type="caution">
    <text evidence="6">The sequence shown here is derived from an EMBL/GenBank/DDBJ whole genome shotgun (WGS) entry which is preliminary data.</text>
</comment>
<evidence type="ECO:0000256" key="3">
    <source>
        <dbReference type="ARBA" id="ARBA00022989"/>
    </source>
</evidence>
<dbReference type="GO" id="GO:0022857">
    <property type="term" value="F:transmembrane transporter activity"/>
    <property type="evidence" value="ECO:0007669"/>
    <property type="project" value="InterPro"/>
</dbReference>
<dbReference type="AlphaFoldDB" id="A0A7K5MH22"/>
<evidence type="ECO:0000313" key="6">
    <source>
        <dbReference type="EMBL" id="NWT30021.1"/>
    </source>
</evidence>
<name>A0A7K5MH22_CARCD</name>
<keyword evidence="3" id="KW-1133">Transmembrane helix</keyword>
<dbReference type="GO" id="GO:0016020">
    <property type="term" value="C:membrane"/>
    <property type="evidence" value="ECO:0007669"/>
    <property type="project" value="UniProtKB-SubCell"/>
</dbReference>
<evidence type="ECO:0000313" key="7">
    <source>
        <dbReference type="Proteomes" id="UP000583740"/>
    </source>
</evidence>
<dbReference type="InterPro" id="IPR005828">
    <property type="entry name" value="MFS_sugar_transport-like"/>
</dbReference>
<dbReference type="Pfam" id="PF00083">
    <property type="entry name" value="Sugar_tr"/>
    <property type="match status" value="1"/>
</dbReference>
<feature type="signal peptide" evidence="5">
    <location>
        <begin position="1"/>
        <end position="29"/>
    </location>
</feature>
<reference evidence="6 7" key="1">
    <citation type="submission" date="2019-09" db="EMBL/GenBank/DDBJ databases">
        <title>Bird 10,000 Genomes (B10K) Project - Family phase.</title>
        <authorList>
            <person name="Zhang G."/>
        </authorList>
    </citation>
    <scope>NUCLEOTIDE SEQUENCE [LARGE SCALE GENOMIC DNA]</scope>
    <source>
        <strain evidence="6">B10K-DU-001-69</strain>
        <tissue evidence="6">Muscle</tissue>
    </source>
</reference>
<feature type="non-terminal residue" evidence="6">
    <location>
        <position position="54"/>
    </location>
</feature>
<keyword evidence="2" id="KW-0812">Transmembrane</keyword>